<organism evidence="2 3">
    <name type="scientific">Chaetomium globosum (strain ATCC 6205 / CBS 148.51 / DSM 1962 / NBRC 6347 / NRRL 1970)</name>
    <name type="common">Soil fungus</name>
    <dbReference type="NCBI Taxonomy" id="306901"/>
    <lineage>
        <taxon>Eukaryota</taxon>
        <taxon>Fungi</taxon>
        <taxon>Dikarya</taxon>
        <taxon>Ascomycota</taxon>
        <taxon>Pezizomycotina</taxon>
        <taxon>Sordariomycetes</taxon>
        <taxon>Sordariomycetidae</taxon>
        <taxon>Sordariales</taxon>
        <taxon>Chaetomiaceae</taxon>
        <taxon>Chaetomium</taxon>
    </lineage>
</organism>
<gene>
    <name evidence="2" type="ORF">CHGG_00626</name>
</gene>
<dbReference type="AlphaFoldDB" id="Q2HGM8"/>
<dbReference type="VEuPathDB" id="FungiDB:CHGG_00626"/>
<dbReference type="RefSeq" id="XP_001219847.1">
    <property type="nucleotide sequence ID" value="XM_001219846.1"/>
</dbReference>
<evidence type="ECO:0000313" key="3">
    <source>
        <dbReference type="Proteomes" id="UP000001056"/>
    </source>
</evidence>
<accession>Q2HGM8</accession>
<sequence length="40" mass="4599">MHHEWTAKGAEPEMNKNRYPGKSGLILEGWQDFATPTSWP</sequence>
<evidence type="ECO:0000256" key="1">
    <source>
        <dbReference type="SAM" id="MobiDB-lite"/>
    </source>
</evidence>
<dbReference type="Proteomes" id="UP000001056">
    <property type="component" value="Unassembled WGS sequence"/>
</dbReference>
<reference evidence="3" key="1">
    <citation type="journal article" date="2015" name="Genome Announc.">
        <title>Draft genome sequence of the cellulolytic fungus Chaetomium globosum.</title>
        <authorList>
            <person name="Cuomo C.A."/>
            <person name="Untereiner W.A."/>
            <person name="Ma L.-J."/>
            <person name="Grabherr M."/>
            <person name="Birren B.W."/>
        </authorList>
    </citation>
    <scope>NUCLEOTIDE SEQUENCE [LARGE SCALE GENOMIC DNA]</scope>
    <source>
        <strain evidence="3">ATCC 6205 / CBS 148.51 / DSM 1962 / NBRC 6347 / NRRL 1970</strain>
    </source>
</reference>
<evidence type="ECO:0000313" key="2">
    <source>
        <dbReference type="EMBL" id="EAQ92391.1"/>
    </source>
</evidence>
<dbReference type="InParanoid" id="Q2HGM8"/>
<name>Q2HGM8_CHAGB</name>
<proteinExistence type="predicted"/>
<feature type="compositionally biased region" description="Basic and acidic residues" evidence="1">
    <location>
        <begin position="1"/>
        <end position="16"/>
    </location>
</feature>
<protein>
    <submittedName>
        <fullName evidence="2">Uncharacterized protein</fullName>
    </submittedName>
</protein>
<dbReference type="EMBL" id="CH408029">
    <property type="protein sequence ID" value="EAQ92391.1"/>
    <property type="molecule type" value="Genomic_DNA"/>
</dbReference>
<dbReference type="HOGENOM" id="CLU_3299307_0_0_1"/>
<dbReference type="GeneID" id="4387231"/>
<keyword evidence="3" id="KW-1185">Reference proteome</keyword>
<feature type="region of interest" description="Disordered" evidence="1">
    <location>
        <begin position="1"/>
        <end position="20"/>
    </location>
</feature>